<keyword evidence="3" id="KW-0520">NAD</keyword>
<dbReference type="InterPro" id="IPR029154">
    <property type="entry name" value="HIBADH-like_NADP-bd"/>
</dbReference>
<gene>
    <name evidence="7" type="ORF">EPA93_43575</name>
</gene>
<dbReference type="InterPro" id="IPR015815">
    <property type="entry name" value="HIBADH-related"/>
</dbReference>
<dbReference type="GO" id="GO:0050661">
    <property type="term" value="F:NADP binding"/>
    <property type="evidence" value="ECO:0007669"/>
    <property type="project" value="InterPro"/>
</dbReference>
<dbReference type="KEGG" id="kbs:EPA93_43575"/>
<protein>
    <submittedName>
        <fullName evidence="7">NAD(P)-dependent oxidoreductase</fullName>
    </submittedName>
</protein>
<evidence type="ECO:0000256" key="2">
    <source>
        <dbReference type="ARBA" id="ARBA00023002"/>
    </source>
</evidence>
<evidence type="ECO:0000313" key="8">
    <source>
        <dbReference type="Proteomes" id="UP000290365"/>
    </source>
</evidence>
<dbReference type="PANTHER" id="PTHR22981:SF7">
    <property type="entry name" value="3-HYDROXYISOBUTYRATE DEHYDROGENASE, MITOCHONDRIAL"/>
    <property type="match status" value="1"/>
</dbReference>
<dbReference type="GO" id="GO:0051287">
    <property type="term" value="F:NAD binding"/>
    <property type="evidence" value="ECO:0007669"/>
    <property type="project" value="InterPro"/>
</dbReference>
<accession>A0A4V0Z0A0</accession>
<dbReference type="Pfam" id="PF14833">
    <property type="entry name" value="NAD_binding_11"/>
    <property type="match status" value="1"/>
</dbReference>
<keyword evidence="8" id="KW-1185">Reference proteome</keyword>
<dbReference type="InterPro" id="IPR006115">
    <property type="entry name" value="6PGDH_NADP-bd"/>
</dbReference>
<dbReference type="InterPro" id="IPR013328">
    <property type="entry name" value="6PGD_dom2"/>
</dbReference>
<dbReference type="AlphaFoldDB" id="A0A4V0Z0A0"/>
<name>A0A4V0Z0A0_KTERU</name>
<dbReference type="InterPro" id="IPR036291">
    <property type="entry name" value="NAD(P)-bd_dom_sf"/>
</dbReference>
<dbReference type="PIRSF" id="PIRSF000103">
    <property type="entry name" value="HIBADH"/>
    <property type="match status" value="1"/>
</dbReference>
<dbReference type="Gene3D" id="3.40.50.720">
    <property type="entry name" value="NAD(P)-binding Rossmann-like Domain"/>
    <property type="match status" value="1"/>
</dbReference>
<dbReference type="GO" id="GO:0016616">
    <property type="term" value="F:oxidoreductase activity, acting on the CH-OH group of donors, NAD or NADP as acceptor"/>
    <property type="evidence" value="ECO:0007669"/>
    <property type="project" value="TreeGrafter"/>
</dbReference>
<proteinExistence type="inferred from homology"/>
<keyword evidence="2" id="KW-0560">Oxidoreductase</keyword>
<evidence type="ECO:0000259" key="5">
    <source>
        <dbReference type="Pfam" id="PF03446"/>
    </source>
</evidence>
<evidence type="ECO:0000256" key="1">
    <source>
        <dbReference type="ARBA" id="ARBA00009080"/>
    </source>
</evidence>
<evidence type="ECO:0000256" key="4">
    <source>
        <dbReference type="PIRSR" id="PIRSR000103-1"/>
    </source>
</evidence>
<dbReference type="PANTHER" id="PTHR22981">
    <property type="entry name" value="3-HYDROXYISOBUTYRATE DEHYDROGENASE-RELATED"/>
    <property type="match status" value="1"/>
</dbReference>
<dbReference type="Gene3D" id="1.10.1040.10">
    <property type="entry name" value="N-(1-d-carboxylethyl)-l-norvaline Dehydrogenase, domain 2"/>
    <property type="match status" value="1"/>
</dbReference>
<reference evidence="7 8" key="1">
    <citation type="submission" date="2019-01" db="EMBL/GenBank/DDBJ databases">
        <title>Ktedonosporobacter rubrisoli SCAWS-G2.</title>
        <authorList>
            <person name="Huang Y."/>
            <person name="Yan B."/>
        </authorList>
    </citation>
    <scope>NUCLEOTIDE SEQUENCE [LARGE SCALE GENOMIC DNA]</scope>
    <source>
        <strain evidence="7 8">SCAWS-G2</strain>
    </source>
</reference>
<evidence type="ECO:0000256" key="3">
    <source>
        <dbReference type="ARBA" id="ARBA00023027"/>
    </source>
</evidence>
<evidence type="ECO:0000313" key="7">
    <source>
        <dbReference type="EMBL" id="QBD82491.1"/>
    </source>
</evidence>
<sequence length="320" mass="34186">MEIRVRDRLISFYLGKDYYFMQLGFIGIGVMGRPMALNLLKAGHEVTIYARHPEKPAVQEVLAAGARQAPSPRAVAMASELVITMVPNSAQVEEVVAGPQGVLEGAHKGLIIIDMSTIAPAVSRKLARLAAERSVHFLDAPVSGGSQGAINGTLSIMVGGEREVFEQARPILEAMGKKENIFYVGESGVGEIIKLVNNMLAGSIAAAVAEAFVMGVKAGADVDTMAKIVNVSTGGNWQLANQFPLRAFNGSFQPGFMTDLLHKDLGLVLDLATENQTPATITTLVRQMYEKAQAAGYGQDDYTSLLRVLEQAAGVEVRSK</sequence>
<evidence type="ECO:0000259" key="6">
    <source>
        <dbReference type="Pfam" id="PF14833"/>
    </source>
</evidence>
<dbReference type="SUPFAM" id="SSF48179">
    <property type="entry name" value="6-phosphogluconate dehydrogenase C-terminal domain-like"/>
    <property type="match status" value="1"/>
</dbReference>
<dbReference type="OrthoDB" id="9786703at2"/>
<dbReference type="Pfam" id="PF03446">
    <property type="entry name" value="NAD_binding_2"/>
    <property type="match status" value="1"/>
</dbReference>
<dbReference type="InterPro" id="IPR008927">
    <property type="entry name" value="6-PGluconate_DH-like_C_sf"/>
</dbReference>
<dbReference type="EMBL" id="CP035758">
    <property type="protein sequence ID" value="QBD82491.1"/>
    <property type="molecule type" value="Genomic_DNA"/>
</dbReference>
<feature type="domain" description="3-hydroxyisobutyrate dehydrogenase-like NAD-binding" evidence="6">
    <location>
        <begin position="188"/>
        <end position="309"/>
    </location>
</feature>
<dbReference type="Proteomes" id="UP000290365">
    <property type="component" value="Chromosome"/>
</dbReference>
<dbReference type="SUPFAM" id="SSF51735">
    <property type="entry name" value="NAD(P)-binding Rossmann-fold domains"/>
    <property type="match status" value="1"/>
</dbReference>
<organism evidence="7 8">
    <name type="scientific">Ktedonosporobacter rubrisoli</name>
    <dbReference type="NCBI Taxonomy" id="2509675"/>
    <lineage>
        <taxon>Bacteria</taxon>
        <taxon>Bacillati</taxon>
        <taxon>Chloroflexota</taxon>
        <taxon>Ktedonobacteria</taxon>
        <taxon>Ktedonobacterales</taxon>
        <taxon>Ktedonosporobacteraceae</taxon>
        <taxon>Ktedonosporobacter</taxon>
    </lineage>
</organism>
<feature type="domain" description="6-phosphogluconate dehydrogenase NADP-binding" evidence="5">
    <location>
        <begin position="22"/>
        <end position="185"/>
    </location>
</feature>
<comment type="similarity">
    <text evidence="1">Belongs to the HIBADH-related family.</text>
</comment>
<feature type="active site" evidence="4">
    <location>
        <position position="194"/>
    </location>
</feature>